<feature type="transmembrane region" description="Helical" evidence="6">
    <location>
        <begin position="272"/>
        <end position="289"/>
    </location>
</feature>
<evidence type="ECO:0000256" key="4">
    <source>
        <dbReference type="ARBA" id="ARBA00022989"/>
    </source>
</evidence>
<keyword evidence="3 6" id="KW-0812">Transmembrane</keyword>
<keyword evidence="4 6" id="KW-1133">Transmembrane helix</keyword>
<dbReference type="Gene3D" id="1.10.3730.20">
    <property type="match status" value="1"/>
</dbReference>
<feature type="transmembrane region" description="Helical" evidence="6">
    <location>
        <begin position="244"/>
        <end position="265"/>
    </location>
</feature>
<dbReference type="InterPro" id="IPR037185">
    <property type="entry name" value="EmrE-like"/>
</dbReference>
<dbReference type="Proteomes" id="UP000034324">
    <property type="component" value="Unassembled WGS sequence"/>
</dbReference>
<dbReference type="PANTHER" id="PTHR32322:SF2">
    <property type="entry name" value="EAMA DOMAIN-CONTAINING PROTEIN"/>
    <property type="match status" value="1"/>
</dbReference>
<keyword evidence="5 6" id="KW-0472">Membrane</keyword>
<feature type="transmembrane region" description="Helical" evidence="6">
    <location>
        <begin position="59"/>
        <end position="78"/>
    </location>
</feature>
<evidence type="ECO:0000256" key="2">
    <source>
        <dbReference type="ARBA" id="ARBA00007362"/>
    </source>
</evidence>
<evidence type="ECO:0000256" key="5">
    <source>
        <dbReference type="ARBA" id="ARBA00023136"/>
    </source>
</evidence>
<dbReference type="SUPFAM" id="SSF103481">
    <property type="entry name" value="Multidrug resistance efflux transporter EmrE"/>
    <property type="match status" value="2"/>
</dbReference>
<accession>A0A0G0NNU4</accession>
<feature type="transmembrane region" description="Helical" evidence="6">
    <location>
        <begin position="90"/>
        <end position="109"/>
    </location>
</feature>
<evidence type="ECO:0000313" key="8">
    <source>
        <dbReference type="EMBL" id="KKQ78751.1"/>
    </source>
</evidence>
<feature type="domain" description="EamA" evidence="7">
    <location>
        <begin position="154"/>
        <end position="287"/>
    </location>
</feature>
<dbReference type="EMBL" id="LBVC01000012">
    <property type="protein sequence ID" value="KKQ78751.1"/>
    <property type="molecule type" value="Genomic_DNA"/>
</dbReference>
<comment type="subcellular location">
    <subcellularLocation>
        <location evidence="1">Membrane</location>
        <topology evidence="1">Multi-pass membrane protein</topology>
    </subcellularLocation>
</comment>
<reference evidence="8 9" key="1">
    <citation type="journal article" date="2015" name="Nature">
        <title>rRNA introns, odd ribosomes, and small enigmatic genomes across a large radiation of phyla.</title>
        <authorList>
            <person name="Brown C.T."/>
            <person name="Hug L.A."/>
            <person name="Thomas B.C."/>
            <person name="Sharon I."/>
            <person name="Castelle C.J."/>
            <person name="Singh A."/>
            <person name="Wilkins M.J."/>
            <person name="Williams K.H."/>
            <person name="Banfield J.F."/>
        </authorList>
    </citation>
    <scope>NUCLEOTIDE SEQUENCE [LARGE SCALE GENOMIC DNA]</scope>
</reference>
<dbReference type="AlphaFoldDB" id="A0A0G0NNU4"/>
<evidence type="ECO:0000313" key="9">
    <source>
        <dbReference type="Proteomes" id="UP000034324"/>
    </source>
</evidence>
<dbReference type="PANTHER" id="PTHR32322">
    <property type="entry name" value="INNER MEMBRANE TRANSPORTER"/>
    <property type="match status" value="1"/>
</dbReference>
<feature type="domain" description="EamA" evidence="7">
    <location>
        <begin position="2"/>
        <end position="132"/>
    </location>
</feature>
<feature type="transmembrane region" description="Helical" evidence="6">
    <location>
        <begin position="215"/>
        <end position="238"/>
    </location>
</feature>
<dbReference type="GO" id="GO:0016020">
    <property type="term" value="C:membrane"/>
    <property type="evidence" value="ECO:0007669"/>
    <property type="project" value="UniProtKB-SubCell"/>
</dbReference>
<protein>
    <recommendedName>
        <fullName evidence="7">EamA domain-containing protein</fullName>
    </recommendedName>
</protein>
<feature type="transmembrane region" description="Helical" evidence="6">
    <location>
        <begin position="115"/>
        <end position="133"/>
    </location>
</feature>
<dbReference type="InterPro" id="IPR000620">
    <property type="entry name" value="EamA_dom"/>
</dbReference>
<gene>
    <name evidence="8" type="ORF">US99_C0012G0008</name>
</gene>
<name>A0A0G0NNU4_9BACT</name>
<feature type="transmembrane region" description="Helical" evidence="6">
    <location>
        <begin position="6"/>
        <end position="24"/>
    </location>
</feature>
<comment type="similarity">
    <text evidence="2">Belongs to the EamA transporter family.</text>
</comment>
<feature type="transmembrane region" description="Helical" evidence="6">
    <location>
        <begin position="184"/>
        <end position="203"/>
    </location>
</feature>
<dbReference type="InterPro" id="IPR050638">
    <property type="entry name" value="AA-Vitamin_Transporters"/>
</dbReference>
<dbReference type="Pfam" id="PF00892">
    <property type="entry name" value="EamA"/>
    <property type="match status" value="2"/>
</dbReference>
<organism evidence="8 9">
    <name type="scientific">Candidatus Daviesbacteria bacterium GW2011_GWF2_38_6</name>
    <dbReference type="NCBI Taxonomy" id="1618432"/>
    <lineage>
        <taxon>Bacteria</taxon>
        <taxon>Candidatus Daviesiibacteriota</taxon>
    </lineage>
</organism>
<evidence type="ECO:0000259" key="7">
    <source>
        <dbReference type="Pfam" id="PF00892"/>
    </source>
</evidence>
<feature type="transmembrane region" description="Helical" evidence="6">
    <location>
        <begin position="154"/>
        <end position="172"/>
    </location>
</feature>
<evidence type="ECO:0000256" key="1">
    <source>
        <dbReference type="ARBA" id="ARBA00004141"/>
    </source>
</evidence>
<proteinExistence type="inferred from homology"/>
<sequence length="290" mass="32653">MWFWLALISAFLAAGTIILNKHVLKSVNPGVLTWATFTLAAPLLLIPIFLNGVPPVNINFYYGVIGSSITYVIAKTIFNEVLKNNLVSKILPLASLTNIFTYILGVIFLSETIRIIPLLGLFLIVFGIYVLNVDQAKEHFLEPFKYLFTTKASALFMLAMFLGSVTVIFDKIGSINLSSSDPTYFVLWTHIVMIALMSGYFLKKEKKTFKLELKNNFFVLFLCSFLFIAVSYFTLLAYQTGPVALVLTINRLQIFFILLFGFIFLKDKPAKHIWISVAIMLVGTLMIKLG</sequence>
<evidence type="ECO:0000256" key="6">
    <source>
        <dbReference type="SAM" id="Phobius"/>
    </source>
</evidence>
<evidence type="ECO:0000256" key="3">
    <source>
        <dbReference type="ARBA" id="ARBA00022692"/>
    </source>
</evidence>
<comment type="caution">
    <text evidence="8">The sequence shown here is derived from an EMBL/GenBank/DDBJ whole genome shotgun (WGS) entry which is preliminary data.</text>
</comment>
<feature type="transmembrane region" description="Helical" evidence="6">
    <location>
        <begin position="31"/>
        <end position="53"/>
    </location>
</feature>